<keyword evidence="4" id="KW-1185">Reference proteome</keyword>
<dbReference type="GO" id="GO:0016758">
    <property type="term" value="F:hexosyltransferase activity"/>
    <property type="evidence" value="ECO:0007669"/>
    <property type="project" value="TreeGrafter"/>
</dbReference>
<dbReference type="Pfam" id="PF13439">
    <property type="entry name" value="Glyco_transf_4"/>
    <property type="match status" value="1"/>
</dbReference>
<gene>
    <name evidence="3" type="ORF">SAMN04488112_11733</name>
</gene>
<name>A0A1G6PLX9_9BACL</name>
<feature type="domain" description="Glycosyltransferase subfamily 4-like N-terminal" evidence="2">
    <location>
        <begin position="22"/>
        <end position="169"/>
    </location>
</feature>
<sequence>MRIALISPGSFPVPIRYGGSSVETAISNIAPRLPADWTVTVLGKRFPGLKARETKNRVTYVRLKETAQKDYLHACIQYLQKVPHDMVQVENRPAFVPLLKKTLSCPVLLSLHSVTFLKPRALKGYTPQSCLNHADHIITNSRYLRSLLNARYGTSTPIHPVHLGVDTKRYRAHWNERERTARRLRSRFNVSRRIVVLFAGRLIPIKGVHLLLKAMHQAVKREPRLLCLVVGGSRYGSNRETRYVRTLKRIAKPIRRHVRFVGTIHPMKMPSYYALADLVVTPSIGPEALGLVNLEAMASGKPVISTAVGGIRETVDTGKSGILIKPSRLKRELAPSILKLSKNPSVRKRMGQKGRQIAEGRFSWERTARQYAERYERILQDKIKGHEG</sequence>
<dbReference type="InterPro" id="IPR028098">
    <property type="entry name" value="Glyco_trans_4-like_N"/>
</dbReference>
<evidence type="ECO:0000259" key="1">
    <source>
        <dbReference type="Pfam" id="PF00534"/>
    </source>
</evidence>
<dbReference type="PANTHER" id="PTHR45947:SF3">
    <property type="entry name" value="SULFOQUINOVOSYL TRANSFERASE SQD2"/>
    <property type="match status" value="1"/>
</dbReference>
<dbReference type="EMBL" id="FMZA01000017">
    <property type="protein sequence ID" value="SDC80961.1"/>
    <property type="molecule type" value="Genomic_DNA"/>
</dbReference>
<feature type="domain" description="Glycosyl transferase family 1" evidence="1">
    <location>
        <begin position="191"/>
        <end position="356"/>
    </location>
</feature>
<dbReference type="AlphaFoldDB" id="A0A1G6PLX9"/>
<dbReference type="RefSeq" id="WP_091571661.1">
    <property type="nucleotide sequence ID" value="NZ_FMZA01000017.1"/>
</dbReference>
<accession>A0A1G6PLX9</accession>
<proteinExistence type="predicted"/>
<dbReference type="Proteomes" id="UP000199387">
    <property type="component" value="Unassembled WGS sequence"/>
</dbReference>
<protein>
    <submittedName>
        <fullName evidence="3">Glycosyltransferase involved in cell wall bisynthesis</fullName>
    </submittedName>
</protein>
<dbReference type="InterPro" id="IPR001296">
    <property type="entry name" value="Glyco_trans_1"/>
</dbReference>
<reference evidence="3 4" key="1">
    <citation type="submission" date="2016-10" db="EMBL/GenBank/DDBJ databases">
        <authorList>
            <person name="de Groot N.N."/>
        </authorList>
    </citation>
    <scope>NUCLEOTIDE SEQUENCE [LARGE SCALE GENOMIC DNA]</scope>
    <source>
        <strain evidence="3 4">DSM 45514</strain>
    </source>
</reference>
<dbReference type="Gene3D" id="3.40.50.2000">
    <property type="entry name" value="Glycogen Phosphorylase B"/>
    <property type="match status" value="2"/>
</dbReference>
<dbReference type="PANTHER" id="PTHR45947">
    <property type="entry name" value="SULFOQUINOVOSYL TRANSFERASE SQD2"/>
    <property type="match status" value="1"/>
</dbReference>
<evidence type="ECO:0000313" key="4">
    <source>
        <dbReference type="Proteomes" id="UP000199387"/>
    </source>
</evidence>
<dbReference type="OrthoDB" id="139410at2"/>
<dbReference type="InterPro" id="IPR050194">
    <property type="entry name" value="Glycosyltransferase_grp1"/>
</dbReference>
<dbReference type="Pfam" id="PF00534">
    <property type="entry name" value="Glycos_transf_1"/>
    <property type="match status" value="1"/>
</dbReference>
<keyword evidence="3" id="KW-0808">Transferase</keyword>
<organism evidence="3 4">
    <name type="scientific">Melghirimyces thermohalophilus</name>
    <dbReference type="NCBI Taxonomy" id="1236220"/>
    <lineage>
        <taxon>Bacteria</taxon>
        <taxon>Bacillati</taxon>
        <taxon>Bacillota</taxon>
        <taxon>Bacilli</taxon>
        <taxon>Bacillales</taxon>
        <taxon>Thermoactinomycetaceae</taxon>
        <taxon>Melghirimyces</taxon>
    </lineage>
</organism>
<dbReference type="SUPFAM" id="SSF53756">
    <property type="entry name" value="UDP-Glycosyltransferase/glycogen phosphorylase"/>
    <property type="match status" value="1"/>
</dbReference>
<dbReference type="STRING" id="1236220.SAMN04488112_11733"/>
<evidence type="ECO:0000313" key="3">
    <source>
        <dbReference type="EMBL" id="SDC80961.1"/>
    </source>
</evidence>
<dbReference type="CDD" id="cd03801">
    <property type="entry name" value="GT4_PimA-like"/>
    <property type="match status" value="1"/>
</dbReference>
<evidence type="ECO:0000259" key="2">
    <source>
        <dbReference type="Pfam" id="PF13439"/>
    </source>
</evidence>